<protein>
    <submittedName>
        <fullName evidence="2">Uncharacterized protein</fullName>
    </submittedName>
</protein>
<sequence>MKAILPILLVFSAQAFSATPELPSNLQYILGNCNLVINNSEGGNVQAPKGNLCPDSPASKSAADSLNKLARFIEASNPTKLEVAELKPMKFLGDNEPFLVAIVENKSNLPARKVKLELLRPLQANEKNSKIIKVPRSNAFPQKIMQHLQVAQHDSQTIPLAPLSYLIDITRLGLPSDYIYLGAGLTPELPQKLMHSFSSDATHRNLQAEIRPLGLAIQYENIFETSTKSLSGIYFYFARNAKAD</sequence>
<dbReference type="Proteomes" id="UP001046350">
    <property type="component" value="Chromosome"/>
</dbReference>
<evidence type="ECO:0000313" key="2">
    <source>
        <dbReference type="EMBL" id="QXH52374.1"/>
    </source>
</evidence>
<feature type="chain" id="PRO_5047270864" evidence="1">
    <location>
        <begin position="18"/>
        <end position="244"/>
    </location>
</feature>
<dbReference type="EMBL" id="CP077076">
    <property type="protein sequence ID" value="QXH52374.1"/>
    <property type="molecule type" value="Genomic_DNA"/>
</dbReference>
<gene>
    <name evidence="2" type="ORF">KSS94_04395</name>
</gene>
<evidence type="ECO:0000313" key="3">
    <source>
        <dbReference type="Proteomes" id="UP001046350"/>
    </source>
</evidence>
<keyword evidence="1" id="KW-0732">Signal</keyword>
<name>A0ABX8N7P3_9PSED</name>
<feature type="signal peptide" evidence="1">
    <location>
        <begin position="1"/>
        <end position="17"/>
    </location>
</feature>
<organism evidence="2 3">
    <name type="scientific">Pseudomonas fakonensis</name>
    <dbReference type="NCBI Taxonomy" id="2842355"/>
    <lineage>
        <taxon>Bacteria</taxon>
        <taxon>Pseudomonadati</taxon>
        <taxon>Pseudomonadota</taxon>
        <taxon>Gammaproteobacteria</taxon>
        <taxon>Pseudomonadales</taxon>
        <taxon>Pseudomonadaceae</taxon>
        <taxon>Pseudomonas</taxon>
    </lineage>
</organism>
<dbReference type="RefSeq" id="WP_217841825.1">
    <property type="nucleotide sequence ID" value="NZ_CP077076.1"/>
</dbReference>
<evidence type="ECO:0000256" key="1">
    <source>
        <dbReference type="SAM" id="SignalP"/>
    </source>
</evidence>
<reference evidence="2" key="1">
    <citation type="journal article" date="2021" name="Microorganisms">
        <title>The Ever-Expanding Pseudomonas Genus: Description of 43 New Species and Partition of the Pseudomonas putida Group.</title>
        <authorList>
            <person name="Girard L."/>
            <person name="Lood C."/>
            <person name="Hofte M."/>
            <person name="Vandamme P."/>
            <person name="Rokni-Zadeh H."/>
            <person name="van Noort V."/>
            <person name="Lavigne R."/>
            <person name="De Mot R."/>
        </authorList>
    </citation>
    <scope>NUCLEOTIDE SEQUENCE</scope>
    <source>
        <strain evidence="2">COW40</strain>
    </source>
</reference>
<proteinExistence type="predicted"/>
<accession>A0ABX8N7P3</accession>
<keyword evidence="3" id="KW-1185">Reference proteome</keyword>